<organism evidence="1 2">
    <name type="scientific">Candidatus Acidianus copahuensis</name>
    <dbReference type="NCBI Taxonomy" id="1160895"/>
    <lineage>
        <taxon>Archaea</taxon>
        <taxon>Thermoproteota</taxon>
        <taxon>Thermoprotei</taxon>
        <taxon>Sulfolobales</taxon>
        <taxon>Sulfolobaceae</taxon>
        <taxon>Acidianus</taxon>
    </lineage>
</organism>
<gene>
    <name evidence="1" type="ORF">CM19_11860</name>
</gene>
<dbReference type="OrthoDB" id="44086at2157"/>
<dbReference type="EMBL" id="JFZT01000059">
    <property type="protein sequence ID" value="EZQ01921.1"/>
    <property type="molecule type" value="Genomic_DNA"/>
</dbReference>
<keyword evidence="2" id="KW-1185">Reference proteome</keyword>
<dbReference type="RefSeq" id="WP_048100548.1">
    <property type="nucleotide sequence ID" value="NZ_JFZT01000059.1"/>
</dbReference>
<proteinExistence type="predicted"/>
<name>A0A031LK53_9CREN</name>
<evidence type="ECO:0000313" key="2">
    <source>
        <dbReference type="Proteomes" id="UP000024332"/>
    </source>
</evidence>
<comment type="caution">
    <text evidence="1">The sequence shown here is derived from an EMBL/GenBank/DDBJ whole genome shotgun (WGS) entry which is preliminary data.</text>
</comment>
<protein>
    <submittedName>
        <fullName evidence="1">Uncharacterized protein</fullName>
    </submittedName>
</protein>
<accession>A0A031LK53</accession>
<dbReference type="Proteomes" id="UP000024332">
    <property type="component" value="Unassembled WGS sequence"/>
</dbReference>
<dbReference type="AlphaFoldDB" id="A0A031LK53"/>
<evidence type="ECO:0000313" key="1">
    <source>
        <dbReference type="EMBL" id="EZQ01921.1"/>
    </source>
</evidence>
<reference evidence="1 2" key="1">
    <citation type="submission" date="2014-03" db="EMBL/GenBank/DDBJ databases">
        <title>Draft genome sequence of the novel thermoacidophilic archaea Acidianus copahuensis ALE1 strain, isolated from Copahue volcanic area in Neuquen Argentina.</title>
        <authorList>
            <person name="Urbieta M.S."/>
            <person name="Rascovan N."/>
            <person name="Castro C."/>
            <person name="Revale S."/>
            <person name="Giaveno M.A."/>
            <person name="Vazquez M.P."/>
            <person name="Donati E.R."/>
        </authorList>
    </citation>
    <scope>NUCLEOTIDE SEQUENCE [LARGE SCALE GENOMIC DNA]</scope>
    <source>
        <strain evidence="1 2">ALE1</strain>
    </source>
</reference>
<sequence>MTYSEEITISEDKSTVMQIIADPFKFSGMTGHISILGIQDNKGERSPPQSIVKTDDKYWIGIVVGTKSDKVEGSQGIMDIPMISPNSIEYKGVSDDKKYQFRILFILKPLQEKTRLTVNVEFNIKQGILGRLFFGKYTSFEEHLVKGHIVPYLTHIRCPKLTMKEITKIRGELSEILKEINKQKITGAISLKGEKFKFAAWLERGEIKDAKLYSEEVESSNGDALLKLYSFSGITELTVYEIPSDEVLTEILR</sequence>